<dbReference type="RefSeq" id="XP_025423111.1">
    <property type="nucleotide sequence ID" value="XM_025567326.1"/>
</dbReference>
<protein>
    <submittedName>
        <fullName evidence="8 10">6-phosphofructo-2-kinase/fructose-2, 6-bisphosphatase</fullName>
    </submittedName>
</protein>
<dbReference type="GO" id="GO:0004331">
    <property type="term" value="F:fructose-2,6-bisphosphate 2-phosphatase activity"/>
    <property type="evidence" value="ECO:0007669"/>
    <property type="project" value="TreeGrafter"/>
</dbReference>
<dbReference type="SUPFAM" id="SSF52540">
    <property type="entry name" value="P-loop containing nucleoside triphosphate hydrolases"/>
    <property type="match status" value="1"/>
</dbReference>
<dbReference type="Pfam" id="PF01591">
    <property type="entry name" value="6PF2K"/>
    <property type="match status" value="1"/>
</dbReference>
<dbReference type="GO" id="GO:0006003">
    <property type="term" value="P:fructose 2,6-bisphosphate metabolic process"/>
    <property type="evidence" value="ECO:0007669"/>
    <property type="project" value="InterPro"/>
</dbReference>
<evidence type="ECO:0000256" key="3">
    <source>
        <dbReference type="ARBA" id="ARBA00022840"/>
    </source>
</evidence>
<dbReference type="FunFam" id="3.40.50.300:FF:000644">
    <property type="entry name" value="GpmB, Fructose-2,6-bisphosphatase"/>
    <property type="match status" value="1"/>
</dbReference>
<keyword evidence="2" id="KW-0547">Nucleotide-binding</keyword>
<sequence>MAPTILMRPTKKDWQRQSQSESEDDDMVGRKELMPLVMSQVGQHFVPLVITMVGLPARGKTILAYKIQQYLNWTNHKAKVFSVSSYRRKHIESYSSHDLFRKENSEAAEIRQLSAQEAQDDATKWLQDGGDVAILDGTHITQARRQTVYDHFAKVMGYKVLFIECVCEDEMLIERNVKEVLQFSKDYRNMSSEKALDDFHHKIEHYMEQYEPMKPKTDGYSYIKFLNAGESLTVCRLNSPMQSEVLAFVSNVKPLSKTFYFSRHGESENNVLGRIGGDADLSVRGRTYAAALARYFNNEERLEGLRVWTSELKRTHQTAQGIKALVEPVPALNELYAGVCEGLSYEEMQSKFPQEFAWRDQDKLQYRYPWGESYIDIMTRLKPVLLELEGDIDNLLIISHQAVLRCLLGYFLNKKHEELPYINVPLHTIIKLTISGYKCKMEVIKLNIECVDTYRKQPKNCSISRSVDDALLTVPAHFENLSLWNHSPIVQL</sequence>
<evidence type="ECO:0000256" key="4">
    <source>
        <dbReference type="PIRSR" id="PIRSR613078-1"/>
    </source>
</evidence>
<dbReference type="PRINTS" id="PR00991">
    <property type="entry name" value="6PFRUCTKNASE"/>
</dbReference>
<feature type="binding site" evidence="5">
    <location>
        <position position="314"/>
    </location>
    <ligand>
        <name>substrate</name>
    </ligand>
</feature>
<accession>A0A2S2QQB5</accession>
<dbReference type="EMBL" id="GGMS01010701">
    <property type="protein sequence ID" value="MBY79904.1"/>
    <property type="molecule type" value="Transcribed_RNA"/>
</dbReference>
<name>A0A2S2QQB5_9HEMI</name>
<evidence type="ECO:0000313" key="9">
    <source>
        <dbReference type="Proteomes" id="UP000694846"/>
    </source>
</evidence>
<dbReference type="InterPro" id="IPR029033">
    <property type="entry name" value="His_PPase_superfam"/>
</dbReference>
<dbReference type="PANTHER" id="PTHR10606:SF65">
    <property type="entry name" value="6-PHOSPHOFRUCTO-2-KINASE_FRUCTOSE-2, 6-BISPHOSPHATASE-LIKE PROTEIN"/>
    <property type="match status" value="1"/>
</dbReference>
<reference evidence="10" key="2">
    <citation type="submission" date="2025-04" db="UniProtKB">
        <authorList>
            <consortium name="RefSeq"/>
        </authorList>
    </citation>
    <scope>IDENTIFICATION</scope>
    <source>
        <tissue evidence="10">Whole body</tissue>
    </source>
</reference>
<organism evidence="8">
    <name type="scientific">Sipha flava</name>
    <name type="common">yellow sugarcane aphid</name>
    <dbReference type="NCBI Taxonomy" id="143950"/>
    <lineage>
        <taxon>Eukaryota</taxon>
        <taxon>Metazoa</taxon>
        <taxon>Ecdysozoa</taxon>
        <taxon>Arthropoda</taxon>
        <taxon>Hexapoda</taxon>
        <taxon>Insecta</taxon>
        <taxon>Pterygota</taxon>
        <taxon>Neoptera</taxon>
        <taxon>Paraneoptera</taxon>
        <taxon>Hemiptera</taxon>
        <taxon>Sternorrhyncha</taxon>
        <taxon>Aphidomorpha</taxon>
        <taxon>Aphidoidea</taxon>
        <taxon>Aphididae</taxon>
        <taxon>Sipha</taxon>
    </lineage>
</organism>
<feature type="active site" description="Tele-phosphohistidine intermediate" evidence="4">
    <location>
        <position position="264"/>
    </location>
</feature>
<dbReference type="Gene3D" id="3.40.50.1240">
    <property type="entry name" value="Phosphoglycerate mutase-like"/>
    <property type="match status" value="1"/>
</dbReference>
<feature type="domain" description="6-phosphofructo-2-kinase" evidence="7">
    <location>
        <begin position="45"/>
        <end position="253"/>
    </location>
</feature>
<dbReference type="InterPro" id="IPR027417">
    <property type="entry name" value="P-loop_NTPase"/>
</dbReference>
<feature type="region of interest" description="Disordered" evidence="6">
    <location>
        <begin position="1"/>
        <end position="29"/>
    </location>
</feature>
<feature type="binding site" evidence="5">
    <location>
        <begin position="263"/>
        <end position="270"/>
    </location>
    <ligand>
        <name>substrate</name>
    </ligand>
</feature>
<gene>
    <name evidence="8" type="primary">F26_1</name>
    <name evidence="10" type="synonym">LOC112692599</name>
    <name evidence="8" type="ORF">g.43679</name>
</gene>
<feature type="active site" description="Proton donor/acceptor" evidence="4">
    <location>
        <position position="334"/>
    </location>
</feature>
<dbReference type="SMART" id="SM00855">
    <property type="entry name" value="PGAM"/>
    <property type="match status" value="1"/>
</dbReference>
<dbReference type="OrthoDB" id="267323at2759"/>
<keyword evidence="8" id="KW-0808">Transferase</keyword>
<evidence type="ECO:0000256" key="6">
    <source>
        <dbReference type="SAM" id="MobiDB-lite"/>
    </source>
</evidence>
<evidence type="ECO:0000313" key="8">
    <source>
        <dbReference type="EMBL" id="MBY79904.1"/>
    </source>
</evidence>
<dbReference type="Pfam" id="PF00300">
    <property type="entry name" value="His_Phos_1"/>
    <property type="match status" value="1"/>
</dbReference>
<dbReference type="PIRSF" id="PIRSF000709">
    <property type="entry name" value="6PFK_2-Ptase"/>
    <property type="match status" value="1"/>
</dbReference>
<evidence type="ECO:0000256" key="5">
    <source>
        <dbReference type="PIRSR" id="PIRSR613078-2"/>
    </source>
</evidence>
<comment type="similarity">
    <text evidence="1">In the C-terminal section; belongs to the phosphoglycerate mutase family.</text>
</comment>
<evidence type="ECO:0000313" key="10">
    <source>
        <dbReference type="RefSeq" id="XP_025423111.1"/>
    </source>
</evidence>
<evidence type="ECO:0000259" key="7">
    <source>
        <dbReference type="Pfam" id="PF01591"/>
    </source>
</evidence>
<dbReference type="Proteomes" id="UP000694846">
    <property type="component" value="Unplaced"/>
</dbReference>
<dbReference type="AlphaFoldDB" id="A0A2S2QQB5"/>
<proteinExistence type="inferred from homology"/>
<evidence type="ECO:0000256" key="2">
    <source>
        <dbReference type="ARBA" id="ARBA00022741"/>
    </source>
</evidence>
<dbReference type="CDD" id="cd07067">
    <property type="entry name" value="HP_PGM_like"/>
    <property type="match status" value="1"/>
</dbReference>
<dbReference type="InterPro" id="IPR013079">
    <property type="entry name" value="6Phosfructo_kin"/>
</dbReference>
<dbReference type="GO" id="GO:0006000">
    <property type="term" value="P:fructose metabolic process"/>
    <property type="evidence" value="ECO:0007669"/>
    <property type="project" value="InterPro"/>
</dbReference>
<dbReference type="SUPFAM" id="SSF53254">
    <property type="entry name" value="Phosphoglycerate mutase-like"/>
    <property type="match status" value="1"/>
</dbReference>
<keyword evidence="9" id="KW-1185">Reference proteome</keyword>
<dbReference type="Gene3D" id="3.40.50.300">
    <property type="entry name" value="P-loop containing nucleotide triphosphate hydrolases"/>
    <property type="match status" value="1"/>
</dbReference>
<dbReference type="FunFam" id="3.40.50.1240:FF:000001">
    <property type="entry name" value="6-phosphofructo-2-kinase/fructose-2, 6-bisphosphatase 3 isoform 2"/>
    <property type="match status" value="1"/>
</dbReference>
<evidence type="ECO:0000256" key="1">
    <source>
        <dbReference type="ARBA" id="ARBA00008408"/>
    </source>
</evidence>
<dbReference type="InterPro" id="IPR003094">
    <property type="entry name" value="6Pfruct_kin"/>
</dbReference>
<dbReference type="PANTHER" id="PTHR10606">
    <property type="entry name" value="6-PHOSPHOFRUCTO-2-KINASE/FRUCTOSE-2,6-BISPHOSPHATASE"/>
    <property type="match status" value="1"/>
</dbReference>
<reference evidence="8" key="1">
    <citation type="submission" date="2018-04" db="EMBL/GenBank/DDBJ databases">
        <title>Transcriptome assembly of Sipha flava.</title>
        <authorList>
            <person name="Scully E.D."/>
            <person name="Geib S.M."/>
            <person name="Palmer N.A."/>
            <person name="Koch K."/>
            <person name="Bradshaw J."/>
            <person name="Heng-Moss T."/>
            <person name="Sarath G."/>
        </authorList>
    </citation>
    <scope>NUCLEOTIDE SEQUENCE</scope>
</reference>
<dbReference type="GO" id="GO:0005524">
    <property type="term" value="F:ATP binding"/>
    <property type="evidence" value="ECO:0007669"/>
    <property type="project" value="UniProtKB-KW"/>
</dbReference>
<dbReference type="GO" id="GO:0005829">
    <property type="term" value="C:cytosol"/>
    <property type="evidence" value="ECO:0007669"/>
    <property type="project" value="TreeGrafter"/>
</dbReference>
<dbReference type="GO" id="GO:0003873">
    <property type="term" value="F:6-phosphofructo-2-kinase activity"/>
    <property type="evidence" value="ECO:0007669"/>
    <property type="project" value="InterPro"/>
</dbReference>
<dbReference type="InterPro" id="IPR013078">
    <property type="entry name" value="His_Pase_superF_clade-1"/>
</dbReference>
<keyword evidence="8" id="KW-0418">Kinase</keyword>
<keyword evidence="3" id="KW-0067">ATP-binding</keyword>